<name>A0A060YPM6_ONCMY</name>
<reference evidence="1" key="1">
    <citation type="journal article" date="2014" name="Nat. Commun.">
        <title>The rainbow trout genome provides novel insights into evolution after whole-genome duplication in vertebrates.</title>
        <authorList>
            <person name="Berthelot C."/>
            <person name="Brunet F."/>
            <person name="Chalopin D."/>
            <person name="Juanchich A."/>
            <person name="Bernard M."/>
            <person name="Noel B."/>
            <person name="Bento P."/>
            <person name="Da Silva C."/>
            <person name="Labadie K."/>
            <person name="Alberti A."/>
            <person name="Aury J.M."/>
            <person name="Louis A."/>
            <person name="Dehais P."/>
            <person name="Bardou P."/>
            <person name="Montfort J."/>
            <person name="Klopp C."/>
            <person name="Cabau C."/>
            <person name="Gaspin C."/>
            <person name="Thorgaard G.H."/>
            <person name="Boussaha M."/>
            <person name="Quillet E."/>
            <person name="Guyomard R."/>
            <person name="Galiana D."/>
            <person name="Bobe J."/>
            <person name="Volff J.N."/>
            <person name="Genet C."/>
            <person name="Wincker P."/>
            <person name="Jaillon O."/>
            <person name="Roest Crollius H."/>
            <person name="Guiguen Y."/>
        </authorList>
    </citation>
    <scope>NUCLEOTIDE SEQUENCE [LARGE SCALE GENOMIC DNA]</scope>
</reference>
<gene>
    <name evidence="1" type="ORF">GSONMT00010401001</name>
</gene>
<reference evidence="1" key="2">
    <citation type="submission" date="2014-03" db="EMBL/GenBank/DDBJ databases">
        <authorList>
            <person name="Genoscope - CEA"/>
        </authorList>
    </citation>
    <scope>NUCLEOTIDE SEQUENCE</scope>
</reference>
<accession>A0A060YPM6</accession>
<dbReference type="Proteomes" id="UP000193380">
    <property type="component" value="Unassembled WGS sequence"/>
</dbReference>
<dbReference type="PaxDb" id="8022-A0A060YPM6"/>
<proteinExistence type="predicted"/>
<protein>
    <submittedName>
        <fullName evidence="1">Uncharacterized protein</fullName>
    </submittedName>
</protein>
<evidence type="ECO:0000313" key="2">
    <source>
        <dbReference type="Proteomes" id="UP000193380"/>
    </source>
</evidence>
<sequence length="64" mass="7206">DYVEVDRVLEVSYCEDKDTGEVRVGGLFHSQQMTSNGEMISLPFVGKRERQSVYVCTLCVCVCP</sequence>
<evidence type="ECO:0000313" key="1">
    <source>
        <dbReference type="EMBL" id="CDQ93773.1"/>
    </source>
</evidence>
<organism evidence="1 2">
    <name type="scientific">Oncorhynchus mykiss</name>
    <name type="common">Rainbow trout</name>
    <name type="synonym">Salmo gairdneri</name>
    <dbReference type="NCBI Taxonomy" id="8022"/>
    <lineage>
        <taxon>Eukaryota</taxon>
        <taxon>Metazoa</taxon>
        <taxon>Chordata</taxon>
        <taxon>Craniata</taxon>
        <taxon>Vertebrata</taxon>
        <taxon>Euteleostomi</taxon>
        <taxon>Actinopterygii</taxon>
        <taxon>Neopterygii</taxon>
        <taxon>Teleostei</taxon>
        <taxon>Protacanthopterygii</taxon>
        <taxon>Salmoniformes</taxon>
        <taxon>Salmonidae</taxon>
        <taxon>Salmoninae</taxon>
        <taxon>Oncorhynchus</taxon>
    </lineage>
</organism>
<dbReference type="EMBL" id="FR915981">
    <property type="protein sequence ID" value="CDQ93773.1"/>
    <property type="molecule type" value="Genomic_DNA"/>
</dbReference>
<dbReference type="AlphaFoldDB" id="A0A060YPM6"/>
<feature type="non-terminal residue" evidence="1">
    <location>
        <position position="1"/>
    </location>
</feature>